<gene>
    <name evidence="1" type="ORF">F3B98_31045</name>
</gene>
<reference evidence="1 2" key="1">
    <citation type="journal article" date="2019" name="Nat. Med.">
        <title>A library of human gut bacterial isolates paired with longitudinal multiomics data enables mechanistic microbiome research.</title>
        <authorList>
            <person name="Poyet M."/>
            <person name="Groussin M."/>
            <person name="Gibbons S.M."/>
            <person name="Avila-Pacheco J."/>
            <person name="Jiang X."/>
            <person name="Kearney S.M."/>
            <person name="Perrotta A.R."/>
            <person name="Berdy B."/>
            <person name="Zhao S."/>
            <person name="Lieberman T.D."/>
            <person name="Swanson P.K."/>
            <person name="Smith M."/>
            <person name="Roesemann S."/>
            <person name="Alexander J.E."/>
            <person name="Rich S.A."/>
            <person name="Livny J."/>
            <person name="Vlamakis H."/>
            <person name="Clish C."/>
            <person name="Bullock K."/>
            <person name="Deik A."/>
            <person name="Scott J."/>
            <person name="Pierce K.A."/>
            <person name="Xavier R.J."/>
            <person name="Alm E.J."/>
        </authorList>
    </citation>
    <scope>NUCLEOTIDE SEQUENCE [LARGE SCALE GENOMIC DNA]</scope>
    <source>
        <strain evidence="1 2">BIOML-A14</strain>
    </source>
</reference>
<accession>A0A642C372</accession>
<dbReference type="AlphaFoldDB" id="A0A642C372"/>
<dbReference type="Pfam" id="PF13715">
    <property type="entry name" value="CarbopepD_reg_2"/>
    <property type="match status" value="1"/>
</dbReference>
<name>A0A642C372_BACOV</name>
<proteinExistence type="predicted"/>
<dbReference type="EMBL" id="VWFO01000493">
    <property type="protein sequence ID" value="KAA4650698.1"/>
    <property type="molecule type" value="Genomic_DNA"/>
</dbReference>
<feature type="non-terminal residue" evidence="1">
    <location>
        <position position="160"/>
    </location>
</feature>
<evidence type="ECO:0000313" key="2">
    <source>
        <dbReference type="Proteomes" id="UP000435985"/>
    </source>
</evidence>
<organism evidence="1 2">
    <name type="scientific">Bacteroides ovatus</name>
    <dbReference type="NCBI Taxonomy" id="28116"/>
    <lineage>
        <taxon>Bacteria</taxon>
        <taxon>Pseudomonadati</taxon>
        <taxon>Bacteroidota</taxon>
        <taxon>Bacteroidia</taxon>
        <taxon>Bacteroidales</taxon>
        <taxon>Bacteroidaceae</taxon>
        <taxon>Bacteroides</taxon>
    </lineage>
</organism>
<protein>
    <submittedName>
        <fullName evidence="1">SusC/RagA family protein</fullName>
    </submittedName>
</protein>
<evidence type="ECO:0000313" key="1">
    <source>
        <dbReference type="EMBL" id="KAA4650698.1"/>
    </source>
</evidence>
<dbReference type="Proteomes" id="UP000435985">
    <property type="component" value="Unassembled WGS sequence"/>
</dbReference>
<dbReference type="InterPro" id="IPR008969">
    <property type="entry name" value="CarboxyPept-like_regulatory"/>
</dbReference>
<dbReference type="SUPFAM" id="SSF49464">
    <property type="entry name" value="Carboxypeptidase regulatory domain-like"/>
    <property type="match status" value="1"/>
</dbReference>
<dbReference type="SUPFAM" id="SSF56935">
    <property type="entry name" value="Porins"/>
    <property type="match status" value="1"/>
</dbReference>
<comment type="caution">
    <text evidence="1">The sequence shown here is derived from an EMBL/GenBank/DDBJ whole genome shotgun (WGS) entry which is preliminary data.</text>
</comment>
<sequence>MKNTQKYFILLLMLILLVPSNIWGQETKKEIIVKGVVEDDLGPIIGASVVAKNQAGVGVITNTEGKFSLKVGPYDVLVVTFVGYQPYELPVLKMNDPNNVTIKLLEDVGKIDEVVITASGLQQKKTLTGAITNVDVKQLNAVGSSSLSNSLAGVVPGIIA</sequence>